<dbReference type="PROSITE" id="PS50850">
    <property type="entry name" value="MFS"/>
    <property type="match status" value="1"/>
</dbReference>
<dbReference type="InterPro" id="IPR036259">
    <property type="entry name" value="MFS_trans_sf"/>
</dbReference>
<keyword evidence="3 6" id="KW-1133">Transmembrane helix</keyword>
<feature type="transmembrane region" description="Helical" evidence="6">
    <location>
        <begin position="271"/>
        <end position="292"/>
    </location>
</feature>
<dbReference type="PANTHER" id="PTHR10924:SF6">
    <property type="entry name" value="SOLUTE CARRIER FAMILY 49 MEMBER A3"/>
    <property type="match status" value="1"/>
</dbReference>
<evidence type="ECO:0000259" key="7">
    <source>
        <dbReference type="PROSITE" id="PS50850"/>
    </source>
</evidence>
<accession>A0ABM5FRJ0</accession>
<feature type="transmembrane region" description="Helical" evidence="6">
    <location>
        <begin position="118"/>
        <end position="137"/>
    </location>
</feature>
<dbReference type="Pfam" id="PF07690">
    <property type="entry name" value="MFS_1"/>
    <property type="match status" value="1"/>
</dbReference>
<feature type="transmembrane region" description="Helical" evidence="6">
    <location>
        <begin position="189"/>
        <end position="209"/>
    </location>
</feature>
<evidence type="ECO:0000313" key="8">
    <source>
        <dbReference type="Proteomes" id="UP001652642"/>
    </source>
</evidence>
<evidence type="ECO:0000313" key="9">
    <source>
        <dbReference type="RefSeq" id="XP_072848032.1"/>
    </source>
</evidence>
<dbReference type="GeneID" id="110086256"/>
<feature type="transmembrane region" description="Helical" evidence="6">
    <location>
        <begin position="91"/>
        <end position="111"/>
    </location>
</feature>
<keyword evidence="8" id="KW-1185">Reference proteome</keyword>
<name>A0ABM5FRJ0_9SAUR</name>
<dbReference type="RefSeq" id="XP_072848032.1">
    <property type="nucleotide sequence ID" value="XM_072991931.1"/>
</dbReference>
<feature type="region of interest" description="Disordered" evidence="5">
    <location>
        <begin position="1"/>
        <end position="40"/>
    </location>
</feature>
<keyword evidence="2 6" id="KW-0812">Transmembrane</keyword>
<feature type="compositionally biased region" description="Gly residues" evidence="5">
    <location>
        <begin position="1"/>
        <end position="11"/>
    </location>
</feature>
<feature type="transmembrane region" description="Helical" evidence="6">
    <location>
        <begin position="400"/>
        <end position="423"/>
    </location>
</feature>
<dbReference type="PANTHER" id="PTHR10924">
    <property type="entry name" value="MAJOR FACILITATOR SUPERFAMILY PROTEIN-RELATED"/>
    <property type="match status" value="1"/>
</dbReference>
<evidence type="ECO:0000256" key="3">
    <source>
        <dbReference type="ARBA" id="ARBA00022989"/>
    </source>
</evidence>
<proteinExistence type="predicted"/>
<feature type="domain" description="Major facilitator superfamily (MFS) profile" evidence="7">
    <location>
        <begin position="50"/>
        <end position="470"/>
    </location>
</feature>
<dbReference type="InterPro" id="IPR020846">
    <property type="entry name" value="MFS_dom"/>
</dbReference>
<evidence type="ECO:0000256" key="5">
    <source>
        <dbReference type="SAM" id="MobiDB-lite"/>
    </source>
</evidence>
<dbReference type="CDD" id="cd17399">
    <property type="entry name" value="MFS_MFSD7"/>
    <property type="match status" value="1"/>
</dbReference>
<sequence length="495" mass="52992">MDAPVPGGGSSTGHNHHHDGGGGDPETSSLKNSPAADPKQPGAFQVYRRRWFLLAVVSLLSCSNALLWLTFAPVADKTAERFNTSVDIVNWLSLVYLVISVPFGLLAIWILDTIGLKFAVILCAWLNVIGSIIRIFSIVDILSLGSLNFVYLLVGQCFCGMAQPLIIFSPTKVAALWFPDHQRATANMIGSMANPLGILIANLLSPALVEEGRDVPLMLEVYAGPAVLACILATVGVRDKVPPTPPTASASDSNSPSFLGGLKMLMKNKPYIILAFCLGGGIAIFTCYSALLEQVLCVNGYSNFFAGLNGALFTVAGFIGAFFLGLYVDRTKKFIEATKICLCLTALASVAFAVVSQLRNQTYALAVISSLFGLFGFAVYPVAMELAVECSYPVGEGTTSGLIFVTSQLLGVLFMLLFQSLAVEKKHAFFSTCTAAQGGTRDWSTPVLLMAGICSLTSCFFVVAFHTNYKRIYAETAHDYSVNKTEDDVTVTAQT</sequence>
<evidence type="ECO:0000256" key="6">
    <source>
        <dbReference type="SAM" id="Phobius"/>
    </source>
</evidence>
<gene>
    <name evidence="9" type="primary">SLC49A3</name>
</gene>
<dbReference type="InterPro" id="IPR011701">
    <property type="entry name" value="MFS"/>
</dbReference>
<feature type="transmembrane region" description="Helical" evidence="6">
    <location>
        <begin position="215"/>
        <end position="237"/>
    </location>
</feature>
<dbReference type="InterPro" id="IPR049680">
    <property type="entry name" value="FLVCR1-2_SLC49-like"/>
</dbReference>
<feature type="transmembrane region" description="Helical" evidence="6">
    <location>
        <begin position="340"/>
        <end position="358"/>
    </location>
</feature>
<evidence type="ECO:0000256" key="2">
    <source>
        <dbReference type="ARBA" id="ARBA00022692"/>
    </source>
</evidence>
<feature type="transmembrane region" description="Helical" evidence="6">
    <location>
        <begin position="364"/>
        <end position="388"/>
    </location>
</feature>
<feature type="transmembrane region" description="Helical" evidence="6">
    <location>
        <begin position="443"/>
        <end position="465"/>
    </location>
</feature>
<protein>
    <submittedName>
        <fullName evidence="9">Solute carrier family 49 member A3 isoform X1</fullName>
    </submittedName>
</protein>
<feature type="transmembrane region" description="Helical" evidence="6">
    <location>
        <begin position="51"/>
        <end position="71"/>
    </location>
</feature>
<feature type="transmembrane region" description="Helical" evidence="6">
    <location>
        <begin position="304"/>
        <end position="328"/>
    </location>
</feature>
<organism evidence="8 9">
    <name type="scientific">Pogona vitticeps</name>
    <name type="common">central bearded dragon</name>
    <dbReference type="NCBI Taxonomy" id="103695"/>
    <lineage>
        <taxon>Eukaryota</taxon>
        <taxon>Metazoa</taxon>
        <taxon>Chordata</taxon>
        <taxon>Craniata</taxon>
        <taxon>Vertebrata</taxon>
        <taxon>Euteleostomi</taxon>
        <taxon>Lepidosauria</taxon>
        <taxon>Squamata</taxon>
        <taxon>Bifurcata</taxon>
        <taxon>Unidentata</taxon>
        <taxon>Episquamata</taxon>
        <taxon>Toxicofera</taxon>
        <taxon>Iguania</taxon>
        <taxon>Acrodonta</taxon>
        <taxon>Agamidae</taxon>
        <taxon>Amphibolurinae</taxon>
        <taxon>Pogona</taxon>
    </lineage>
</organism>
<evidence type="ECO:0000256" key="1">
    <source>
        <dbReference type="ARBA" id="ARBA00004141"/>
    </source>
</evidence>
<reference evidence="9" key="2">
    <citation type="submission" date="2025-08" db="UniProtKB">
        <authorList>
            <consortium name="RefSeq"/>
        </authorList>
    </citation>
    <scope>IDENTIFICATION</scope>
</reference>
<reference evidence="8" key="1">
    <citation type="submission" date="2025-05" db="UniProtKB">
        <authorList>
            <consortium name="RefSeq"/>
        </authorList>
    </citation>
    <scope>NUCLEOTIDE SEQUENCE [LARGE SCALE GENOMIC DNA]</scope>
</reference>
<feature type="transmembrane region" description="Helical" evidence="6">
    <location>
        <begin position="149"/>
        <end position="168"/>
    </location>
</feature>
<dbReference type="Gene3D" id="1.20.1250.20">
    <property type="entry name" value="MFS general substrate transporter like domains"/>
    <property type="match status" value="2"/>
</dbReference>
<dbReference type="Proteomes" id="UP001652642">
    <property type="component" value="Chromosome 2"/>
</dbReference>
<keyword evidence="4 6" id="KW-0472">Membrane</keyword>
<dbReference type="SUPFAM" id="SSF103473">
    <property type="entry name" value="MFS general substrate transporter"/>
    <property type="match status" value="1"/>
</dbReference>
<evidence type="ECO:0000256" key="4">
    <source>
        <dbReference type="ARBA" id="ARBA00023136"/>
    </source>
</evidence>
<comment type="subcellular location">
    <subcellularLocation>
        <location evidence="1">Membrane</location>
        <topology evidence="1">Multi-pass membrane protein</topology>
    </subcellularLocation>
</comment>